<accession>A0A7X3CTV0</accession>
<feature type="transmembrane region" description="Helical" evidence="1">
    <location>
        <begin position="280"/>
        <end position="300"/>
    </location>
</feature>
<feature type="transmembrane region" description="Helical" evidence="1">
    <location>
        <begin position="34"/>
        <end position="51"/>
    </location>
</feature>
<sequence length="528" mass="58292">MHSNERFNEKKLLLASLGCGVVHHYLFYDRSWGVSVPVFVLGFYLLFYTMAQGHIGRKKDPSLLLLLPVGLLALTYALYTNMLFAVLNALAIPFFVVLHTTWLTSRGGKAPIWVRMLEQVFVQTLLYAPRPFAVLFGWMSVRMKAGRSRTLMKVLLGLLLSVPLLAAVVGLLASADTMFDRSLARLPNLFEDVELGRILFRALWIGAITVGVFAYVAGLLQPKLWSSARPASPYMPKTASVPSANVEWDVLAADGAVSQATAPSAAPSDLRLDPTVASTVLIALNAVYLLFAFVQFSYFFGGGGGAGAAALPEGVTYASYARQGFAELVVVTLINLTVLITFLYGVRRPGPIAWTLLRTLLALLVGCTGIMLSSAYLRLSMYEEAYGYTVTRLLVHAFMIFLLVLFVLALVKLWREKLPLLRYYGITALAAYVLINYMGIDAMIAQNNIKRYENSGVIDVGYLGGLSFEAVPHLVDLRKNHPELDAVEGVLHNFTYRLERQEGSASWTEFNVSKRRASQMLQPVKPAR</sequence>
<feature type="transmembrane region" description="Helical" evidence="1">
    <location>
        <begin position="320"/>
        <end position="344"/>
    </location>
</feature>
<feature type="transmembrane region" description="Helical" evidence="1">
    <location>
        <begin position="389"/>
        <end position="411"/>
    </location>
</feature>
<dbReference type="Proteomes" id="UP000450917">
    <property type="component" value="Unassembled WGS sequence"/>
</dbReference>
<feature type="transmembrane region" description="Helical" evidence="1">
    <location>
        <begin position="63"/>
        <end position="96"/>
    </location>
</feature>
<keyword evidence="1" id="KW-0472">Membrane</keyword>
<evidence type="ECO:0000313" key="2">
    <source>
        <dbReference type="EMBL" id="MUG72086.1"/>
    </source>
</evidence>
<organism evidence="2 3">
    <name type="scientific">Paenibacillus validus</name>
    <dbReference type="NCBI Taxonomy" id="44253"/>
    <lineage>
        <taxon>Bacteria</taxon>
        <taxon>Bacillati</taxon>
        <taxon>Bacillota</taxon>
        <taxon>Bacilli</taxon>
        <taxon>Bacillales</taxon>
        <taxon>Paenibacillaceae</taxon>
        <taxon>Paenibacillus</taxon>
    </lineage>
</organism>
<feature type="transmembrane region" description="Helical" evidence="1">
    <location>
        <begin position="356"/>
        <end position="377"/>
    </location>
</feature>
<dbReference type="InterPro" id="IPR025291">
    <property type="entry name" value="DUF4153"/>
</dbReference>
<proteinExistence type="predicted"/>
<feature type="transmembrane region" description="Helical" evidence="1">
    <location>
        <begin position="151"/>
        <end position="173"/>
    </location>
</feature>
<protein>
    <submittedName>
        <fullName evidence="2">DUF4173 domain-containing protein</fullName>
    </submittedName>
</protein>
<comment type="caution">
    <text evidence="2">The sequence shown here is derived from an EMBL/GenBank/DDBJ whole genome shotgun (WGS) entry which is preliminary data.</text>
</comment>
<dbReference type="EMBL" id="WNZX01000012">
    <property type="protein sequence ID" value="MUG72086.1"/>
    <property type="molecule type" value="Genomic_DNA"/>
</dbReference>
<evidence type="ECO:0000256" key="1">
    <source>
        <dbReference type="SAM" id="Phobius"/>
    </source>
</evidence>
<keyword evidence="1" id="KW-1133">Transmembrane helix</keyword>
<evidence type="ECO:0000313" key="3">
    <source>
        <dbReference type="Proteomes" id="UP000450917"/>
    </source>
</evidence>
<feature type="transmembrane region" description="Helical" evidence="1">
    <location>
        <begin position="120"/>
        <end position="139"/>
    </location>
</feature>
<name>A0A7X3CTV0_9BACL</name>
<keyword evidence="1" id="KW-0812">Transmembrane</keyword>
<feature type="transmembrane region" description="Helical" evidence="1">
    <location>
        <begin position="423"/>
        <end position="440"/>
    </location>
</feature>
<keyword evidence="3" id="KW-1185">Reference proteome</keyword>
<dbReference type="AlphaFoldDB" id="A0A7X3CTV0"/>
<feature type="transmembrane region" description="Helical" evidence="1">
    <location>
        <begin position="198"/>
        <end position="220"/>
    </location>
</feature>
<gene>
    <name evidence="2" type="ORF">GNP93_15545</name>
</gene>
<dbReference type="Pfam" id="PF13687">
    <property type="entry name" value="DUF4153"/>
    <property type="match status" value="1"/>
</dbReference>
<reference evidence="2 3" key="1">
    <citation type="submission" date="2019-11" db="EMBL/GenBank/DDBJ databases">
        <title>Draft genome sequences of five Paenibacillus species of dairy origin.</title>
        <authorList>
            <person name="Olajide A.M."/>
            <person name="Chen S."/>
            <person name="Lapointe G."/>
        </authorList>
    </citation>
    <scope>NUCLEOTIDE SEQUENCE [LARGE SCALE GENOMIC DNA]</scope>
    <source>
        <strain evidence="2 3">2CS3</strain>
    </source>
</reference>